<comment type="subcellular location">
    <subcellularLocation>
        <location evidence="1">Secreted</location>
    </subcellularLocation>
</comment>
<dbReference type="Gene3D" id="3.90.215.10">
    <property type="entry name" value="Gamma Fibrinogen, chain A, domain 1"/>
    <property type="match status" value="1"/>
</dbReference>
<dbReference type="GO" id="GO:0005577">
    <property type="term" value="C:fibrinogen complex"/>
    <property type="evidence" value="ECO:0007669"/>
    <property type="project" value="TreeGrafter"/>
</dbReference>
<keyword evidence="3" id="KW-1015">Disulfide bond</keyword>
<protein>
    <recommendedName>
        <fullName evidence="4">Fibrinogen C-terminal domain-containing protein</fullName>
    </recommendedName>
</protein>
<dbReference type="PANTHER" id="PTHR47221:SF7">
    <property type="entry name" value="FIBRINOGEN BETA CHAIN"/>
    <property type="match status" value="1"/>
</dbReference>
<evidence type="ECO:0000256" key="2">
    <source>
        <dbReference type="ARBA" id="ARBA00022525"/>
    </source>
</evidence>
<dbReference type="OrthoDB" id="7841679at2759"/>
<evidence type="ECO:0000313" key="5">
    <source>
        <dbReference type="EMBL" id="KRF99846.1"/>
    </source>
</evidence>
<dbReference type="InterPro" id="IPR037579">
    <property type="entry name" value="FIB_ANG-like"/>
</dbReference>
<evidence type="ECO:0000313" key="6">
    <source>
        <dbReference type="Proteomes" id="UP000007798"/>
    </source>
</evidence>
<keyword evidence="2" id="KW-0964">Secreted</keyword>
<gene>
    <name evidence="5" type="primary">Dwil\GK28207</name>
    <name evidence="5" type="ORF">Dwil_GK28207</name>
</gene>
<dbReference type="InParanoid" id="A0A0Q9X4V9"/>
<dbReference type="Pfam" id="PF00147">
    <property type="entry name" value="Fibrinogen_C"/>
    <property type="match status" value="1"/>
</dbReference>
<dbReference type="SUPFAM" id="SSF56496">
    <property type="entry name" value="Fibrinogen C-terminal domain-like"/>
    <property type="match status" value="1"/>
</dbReference>
<evidence type="ECO:0000256" key="3">
    <source>
        <dbReference type="ARBA" id="ARBA00023157"/>
    </source>
</evidence>
<reference evidence="5 6" key="1">
    <citation type="journal article" date="2007" name="Nature">
        <title>Evolution of genes and genomes on the Drosophila phylogeny.</title>
        <authorList>
            <consortium name="Drosophila 12 Genomes Consortium"/>
            <person name="Clark A.G."/>
            <person name="Eisen M.B."/>
            <person name="Smith D.R."/>
            <person name="Bergman C.M."/>
            <person name="Oliver B."/>
            <person name="Markow T.A."/>
            <person name="Kaufman T.C."/>
            <person name="Kellis M."/>
            <person name="Gelbart W."/>
            <person name="Iyer V.N."/>
            <person name="Pollard D.A."/>
            <person name="Sackton T.B."/>
            <person name="Larracuente A.M."/>
            <person name="Singh N.D."/>
            <person name="Abad J.P."/>
            <person name="Abt D.N."/>
            <person name="Adryan B."/>
            <person name="Aguade M."/>
            <person name="Akashi H."/>
            <person name="Anderson W.W."/>
            <person name="Aquadro C.F."/>
            <person name="Ardell D.H."/>
            <person name="Arguello R."/>
            <person name="Artieri C.G."/>
            <person name="Barbash D.A."/>
            <person name="Barker D."/>
            <person name="Barsanti P."/>
            <person name="Batterham P."/>
            <person name="Batzoglou S."/>
            <person name="Begun D."/>
            <person name="Bhutkar A."/>
            <person name="Blanco E."/>
            <person name="Bosak S.A."/>
            <person name="Bradley R.K."/>
            <person name="Brand A.D."/>
            <person name="Brent M.R."/>
            <person name="Brooks A.N."/>
            <person name="Brown R.H."/>
            <person name="Butlin R.K."/>
            <person name="Caggese C."/>
            <person name="Calvi B.R."/>
            <person name="Bernardo de Carvalho A."/>
            <person name="Caspi A."/>
            <person name="Castrezana S."/>
            <person name="Celniker S.E."/>
            <person name="Chang J.L."/>
            <person name="Chapple C."/>
            <person name="Chatterji S."/>
            <person name="Chinwalla A."/>
            <person name="Civetta A."/>
            <person name="Clifton S.W."/>
            <person name="Comeron J.M."/>
            <person name="Costello J.C."/>
            <person name="Coyne J.A."/>
            <person name="Daub J."/>
            <person name="David R.G."/>
            <person name="Delcher A.L."/>
            <person name="Delehaunty K."/>
            <person name="Do C.B."/>
            <person name="Ebling H."/>
            <person name="Edwards K."/>
            <person name="Eickbush T."/>
            <person name="Evans J.D."/>
            <person name="Filipski A."/>
            <person name="Findeiss S."/>
            <person name="Freyhult E."/>
            <person name="Fulton L."/>
            <person name="Fulton R."/>
            <person name="Garcia A.C."/>
            <person name="Gardiner A."/>
            <person name="Garfield D.A."/>
            <person name="Garvin B.E."/>
            <person name="Gibson G."/>
            <person name="Gilbert D."/>
            <person name="Gnerre S."/>
            <person name="Godfrey J."/>
            <person name="Good R."/>
            <person name="Gotea V."/>
            <person name="Gravely B."/>
            <person name="Greenberg A.J."/>
            <person name="Griffiths-Jones S."/>
            <person name="Gross S."/>
            <person name="Guigo R."/>
            <person name="Gustafson E.A."/>
            <person name="Haerty W."/>
            <person name="Hahn M.W."/>
            <person name="Halligan D.L."/>
            <person name="Halpern A.L."/>
            <person name="Halter G.M."/>
            <person name="Han M.V."/>
            <person name="Heger A."/>
            <person name="Hillier L."/>
            <person name="Hinrichs A.S."/>
            <person name="Holmes I."/>
            <person name="Hoskins R.A."/>
            <person name="Hubisz M.J."/>
            <person name="Hultmark D."/>
            <person name="Huntley M.A."/>
            <person name="Jaffe D.B."/>
            <person name="Jagadeeshan S."/>
            <person name="Jeck W.R."/>
            <person name="Johnson J."/>
            <person name="Jones C.D."/>
            <person name="Jordan W.C."/>
            <person name="Karpen G.H."/>
            <person name="Kataoka E."/>
            <person name="Keightley P.D."/>
            <person name="Kheradpour P."/>
            <person name="Kirkness E.F."/>
            <person name="Koerich L.B."/>
            <person name="Kristiansen K."/>
            <person name="Kudrna D."/>
            <person name="Kulathinal R.J."/>
            <person name="Kumar S."/>
            <person name="Kwok R."/>
            <person name="Lander E."/>
            <person name="Langley C.H."/>
            <person name="Lapoint R."/>
            <person name="Lazzaro B.P."/>
            <person name="Lee S.J."/>
            <person name="Levesque L."/>
            <person name="Li R."/>
            <person name="Lin C.F."/>
            <person name="Lin M.F."/>
            <person name="Lindblad-Toh K."/>
            <person name="Llopart A."/>
            <person name="Long M."/>
            <person name="Low L."/>
            <person name="Lozovsky E."/>
            <person name="Lu J."/>
            <person name="Luo M."/>
            <person name="Machado C.A."/>
            <person name="Makalowski W."/>
            <person name="Marzo M."/>
            <person name="Matsuda M."/>
            <person name="Matzkin L."/>
            <person name="McAllister B."/>
            <person name="McBride C.S."/>
            <person name="McKernan B."/>
            <person name="McKernan K."/>
            <person name="Mendez-Lago M."/>
            <person name="Minx P."/>
            <person name="Mollenhauer M.U."/>
            <person name="Montooth K."/>
            <person name="Mount S.M."/>
            <person name="Mu X."/>
            <person name="Myers E."/>
            <person name="Negre B."/>
            <person name="Newfeld S."/>
            <person name="Nielsen R."/>
            <person name="Noor M.A."/>
            <person name="O'Grady P."/>
            <person name="Pachter L."/>
            <person name="Papaceit M."/>
            <person name="Parisi M.J."/>
            <person name="Parisi M."/>
            <person name="Parts L."/>
            <person name="Pedersen J.S."/>
            <person name="Pesole G."/>
            <person name="Phillippy A.M."/>
            <person name="Ponting C.P."/>
            <person name="Pop M."/>
            <person name="Porcelli D."/>
            <person name="Powell J.R."/>
            <person name="Prohaska S."/>
            <person name="Pruitt K."/>
            <person name="Puig M."/>
            <person name="Quesneville H."/>
            <person name="Ram K.R."/>
            <person name="Rand D."/>
            <person name="Rasmussen M.D."/>
            <person name="Reed L.K."/>
            <person name="Reenan R."/>
            <person name="Reily A."/>
            <person name="Remington K.A."/>
            <person name="Rieger T.T."/>
            <person name="Ritchie M.G."/>
            <person name="Robin C."/>
            <person name="Rogers Y.H."/>
            <person name="Rohde C."/>
            <person name="Rozas J."/>
            <person name="Rubenfield M.J."/>
            <person name="Ruiz A."/>
            <person name="Russo S."/>
            <person name="Salzberg S.L."/>
            <person name="Sanchez-Gracia A."/>
            <person name="Saranga D.J."/>
            <person name="Sato H."/>
            <person name="Schaeffer S.W."/>
            <person name="Schatz M.C."/>
            <person name="Schlenke T."/>
            <person name="Schwartz R."/>
            <person name="Segarra C."/>
            <person name="Singh R.S."/>
            <person name="Sirot L."/>
            <person name="Sirota M."/>
            <person name="Sisneros N.B."/>
            <person name="Smith C.D."/>
            <person name="Smith T.F."/>
            <person name="Spieth J."/>
            <person name="Stage D.E."/>
            <person name="Stark A."/>
            <person name="Stephan W."/>
            <person name="Strausberg R.L."/>
            <person name="Strempel S."/>
            <person name="Sturgill D."/>
            <person name="Sutton G."/>
            <person name="Sutton G.G."/>
            <person name="Tao W."/>
            <person name="Teichmann S."/>
            <person name="Tobari Y.N."/>
            <person name="Tomimura Y."/>
            <person name="Tsolas J.M."/>
            <person name="Valente V.L."/>
            <person name="Venter E."/>
            <person name="Venter J.C."/>
            <person name="Vicario S."/>
            <person name="Vieira F.G."/>
            <person name="Vilella A.J."/>
            <person name="Villasante A."/>
            <person name="Walenz B."/>
            <person name="Wang J."/>
            <person name="Wasserman M."/>
            <person name="Watts T."/>
            <person name="Wilson D."/>
            <person name="Wilson R.K."/>
            <person name="Wing R.A."/>
            <person name="Wolfner M.F."/>
            <person name="Wong A."/>
            <person name="Wong G.K."/>
            <person name="Wu C.I."/>
            <person name="Wu G."/>
            <person name="Yamamoto D."/>
            <person name="Yang H.P."/>
            <person name="Yang S.P."/>
            <person name="Yorke J.A."/>
            <person name="Yoshida K."/>
            <person name="Zdobnov E."/>
            <person name="Zhang P."/>
            <person name="Zhang Y."/>
            <person name="Zimin A.V."/>
            <person name="Baldwin J."/>
            <person name="Abdouelleil A."/>
            <person name="Abdulkadir J."/>
            <person name="Abebe A."/>
            <person name="Abera B."/>
            <person name="Abreu J."/>
            <person name="Acer S.C."/>
            <person name="Aftuck L."/>
            <person name="Alexander A."/>
            <person name="An P."/>
            <person name="Anderson E."/>
            <person name="Anderson S."/>
            <person name="Arachi H."/>
            <person name="Azer M."/>
            <person name="Bachantsang P."/>
            <person name="Barry A."/>
            <person name="Bayul T."/>
            <person name="Berlin A."/>
            <person name="Bessette D."/>
            <person name="Bloom T."/>
            <person name="Blye J."/>
            <person name="Boguslavskiy L."/>
            <person name="Bonnet C."/>
            <person name="Boukhgalter B."/>
            <person name="Bourzgui I."/>
            <person name="Brown A."/>
            <person name="Cahill P."/>
            <person name="Channer S."/>
            <person name="Cheshatsang Y."/>
            <person name="Chuda L."/>
            <person name="Citroen M."/>
            <person name="Collymore A."/>
            <person name="Cooke P."/>
            <person name="Costello M."/>
            <person name="D'Aco K."/>
            <person name="Daza R."/>
            <person name="De Haan G."/>
            <person name="DeGray S."/>
            <person name="DeMaso C."/>
            <person name="Dhargay N."/>
            <person name="Dooley K."/>
            <person name="Dooley E."/>
            <person name="Doricent M."/>
            <person name="Dorje P."/>
            <person name="Dorjee K."/>
            <person name="Dupes A."/>
            <person name="Elong R."/>
            <person name="Falk J."/>
            <person name="Farina A."/>
            <person name="Faro S."/>
            <person name="Ferguson D."/>
            <person name="Fisher S."/>
            <person name="Foley C.D."/>
            <person name="Franke A."/>
            <person name="Friedrich D."/>
            <person name="Gadbois L."/>
            <person name="Gearin G."/>
            <person name="Gearin C.R."/>
            <person name="Giannoukos G."/>
            <person name="Goode T."/>
            <person name="Graham J."/>
            <person name="Grandbois E."/>
            <person name="Grewal S."/>
            <person name="Gyaltsen K."/>
            <person name="Hafez N."/>
            <person name="Hagos B."/>
            <person name="Hall J."/>
            <person name="Henson C."/>
            <person name="Hollinger A."/>
            <person name="Honan T."/>
            <person name="Huard M.D."/>
            <person name="Hughes L."/>
            <person name="Hurhula B."/>
            <person name="Husby M.E."/>
            <person name="Kamat A."/>
            <person name="Kanga B."/>
            <person name="Kashin S."/>
            <person name="Khazanovich D."/>
            <person name="Kisner P."/>
            <person name="Lance K."/>
            <person name="Lara M."/>
            <person name="Lee W."/>
            <person name="Lennon N."/>
            <person name="Letendre F."/>
            <person name="LeVine R."/>
            <person name="Lipovsky A."/>
            <person name="Liu X."/>
            <person name="Liu J."/>
            <person name="Liu S."/>
            <person name="Lokyitsang T."/>
            <person name="Lokyitsang Y."/>
            <person name="Lubonja R."/>
            <person name="Lui A."/>
            <person name="MacDonald P."/>
            <person name="Magnisalis V."/>
            <person name="Maru K."/>
            <person name="Matthews C."/>
            <person name="McCusker W."/>
            <person name="McDonough S."/>
            <person name="Mehta T."/>
            <person name="Meldrim J."/>
            <person name="Meneus L."/>
            <person name="Mihai O."/>
            <person name="Mihalev A."/>
            <person name="Mihova T."/>
            <person name="Mittelman R."/>
            <person name="Mlenga V."/>
            <person name="Montmayeur A."/>
            <person name="Mulrain L."/>
            <person name="Navidi A."/>
            <person name="Naylor J."/>
            <person name="Negash T."/>
            <person name="Nguyen T."/>
            <person name="Nguyen N."/>
            <person name="Nicol R."/>
            <person name="Norbu C."/>
            <person name="Norbu N."/>
            <person name="Novod N."/>
            <person name="O'Neill B."/>
            <person name="Osman S."/>
            <person name="Markiewicz E."/>
            <person name="Oyono O.L."/>
            <person name="Patti C."/>
            <person name="Phunkhang P."/>
            <person name="Pierre F."/>
            <person name="Priest M."/>
            <person name="Raghuraman S."/>
            <person name="Rege F."/>
            <person name="Reyes R."/>
            <person name="Rise C."/>
            <person name="Rogov P."/>
            <person name="Ross K."/>
            <person name="Ryan E."/>
            <person name="Settipalli S."/>
            <person name="Shea T."/>
            <person name="Sherpa N."/>
            <person name="Shi L."/>
            <person name="Shih D."/>
            <person name="Sparrow T."/>
            <person name="Spaulding J."/>
            <person name="Stalker J."/>
            <person name="Stange-Thomann N."/>
            <person name="Stavropoulos S."/>
            <person name="Stone C."/>
            <person name="Strader C."/>
            <person name="Tesfaye S."/>
            <person name="Thomson T."/>
            <person name="Thoulutsang Y."/>
            <person name="Thoulutsang D."/>
            <person name="Topham K."/>
            <person name="Topping I."/>
            <person name="Tsamla T."/>
            <person name="Vassiliev H."/>
            <person name="Vo A."/>
            <person name="Wangchuk T."/>
            <person name="Wangdi T."/>
            <person name="Weiand M."/>
            <person name="Wilkinson J."/>
            <person name="Wilson A."/>
            <person name="Yadav S."/>
            <person name="Young G."/>
            <person name="Yu Q."/>
            <person name="Zembek L."/>
            <person name="Zhong D."/>
            <person name="Zimmer A."/>
            <person name="Zwirko Z."/>
            <person name="Jaffe D.B."/>
            <person name="Alvarez P."/>
            <person name="Brockman W."/>
            <person name="Butler J."/>
            <person name="Chin C."/>
            <person name="Gnerre S."/>
            <person name="Grabherr M."/>
            <person name="Kleber M."/>
            <person name="Mauceli E."/>
            <person name="MacCallum I."/>
        </authorList>
    </citation>
    <scope>NUCLEOTIDE SEQUENCE [LARGE SCALE GENOMIC DNA]</scope>
    <source>
        <strain evidence="6">Tucson 14030-0811.24</strain>
    </source>
</reference>
<dbReference type="InterPro" id="IPR002181">
    <property type="entry name" value="Fibrinogen_a/b/g_C_dom"/>
</dbReference>
<sequence>MNYHLNQKFSTFDQDNDPWVEGNCAITVGGGWWYQTCSLVHFNGKYHNTEVYKKESINWGAAFKSLKSAQMLIRPKSKVC</sequence>
<evidence type="ECO:0000256" key="1">
    <source>
        <dbReference type="ARBA" id="ARBA00004613"/>
    </source>
</evidence>
<accession>A0A0Q9X4V9</accession>
<dbReference type="GO" id="GO:0034116">
    <property type="term" value="P:positive regulation of heterotypic cell-cell adhesion"/>
    <property type="evidence" value="ECO:0007669"/>
    <property type="project" value="TreeGrafter"/>
</dbReference>
<dbReference type="KEGG" id="dwi:26530209"/>
<dbReference type="EMBL" id="CH964272">
    <property type="protein sequence ID" value="KRF99846.1"/>
    <property type="molecule type" value="Genomic_DNA"/>
</dbReference>
<proteinExistence type="predicted"/>
<dbReference type="InterPro" id="IPR014716">
    <property type="entry name" value="Fibrinogen_a/b/g_C_1"/>
</dbReference>
<feature type="domain" description="Fibrinogen C-terminal" evidence="4">
    <location>
        <begin position="1"/>
        <end position="77"/>
    </location>
</feature>
<keyword evidence="6" id="KW-1185">Reference proteome</keyword>
<dbReference type="GO" id="GO:0030674">
    <property type="term" value="F:protein-macromolecule adaptor activity"/>
    <property type="evidence" value="ECO:0007669"/>
    <property type="project" value="TreeGrafter"/>
</dbReference>
<dbReference type="GO" id="GO:0005201">
    <property type="term" value="F:extracellular matrix structural constituent"/>
    <property type="evidence" value="ECO:0007669"/>
    <property type="project" value="TreeGrafter"/>
</dbReference>
<organism evidence="5 6">
    <name type="scientific">Drosophila willistoni</name>
    <name type="common">Fruit fly</name>
    <dbReference type="NCBI Taxonomy" id="7260"/>
    <lineage>
        <taxon>Eukaryota</taxon>
        <taxon>Metazoa</taxon>
        <taxon>Ecdysozoa</taxon>
        <taxon>Arthropoda</taxon>
        <taxon>Hexapoda</taxon>
        <taxon>Insecta</taxon>
        <taxon>Pterygota</taxon>
        <taxon>Neoptera</taxon>
        <taxon>Endopterygota</taxon>
        <taxon>Diptera</taxon>
        <taxon>Brachycera</taxon>
        <taxon>Muscomorpha</taxon>
        <taxon>Ephydroidea</taxon>
        <taxon>Drosophilidae</taxon>
        <taxon>Drosophila</taxon>
        <taxon>Sophophora</taxon>
    </lineage>
</organism>
<dbReference type="InterPro" id="IPR036056">
    <property type="entry name" value="Fibrinogen-like_C"/>
</dbReference>
<dbReference type="STRING" id="7260.A0A0Q9X4V9"/>
<evidence type="ECO:0000259" key="4">
    <source>
        <dbReference type="PROSITE" id="PS51406"/>
    </source>
</evidence>
<dbReference type="Proteomes" id="UP000007798">
    <property type="component" value="Unassembled WGS sequence"/>
</dbReference>
<dbReference type="PROSITE" id="PS51406">
    <property type="entry name" value="FIBRINOGEN_C_2"/>
    <property type="match status" value="1"/>
</dbReference>
<dbReference type="AlphaFoldDB" id="A0A0Q9X4V9"/>
<name>A0A0Q9X4V9_DROWI</name>
<dbReference type="PANTHER" id="PTHR47221">
    <property type="entry name" value="FIBRINOGEN ALPHA CHAIN"/>
    <property type="match status" value="1"/>
</dbReference>